<keyword evidence="6" id="KW-0681">Retinal protein</keyword>
<feature type="transmembrane region" description="Helical" evidence="11">
    <location>
        <begin position="201"/>
        <end position="222"/>
    </location>
</feature>
<evidence type="ECO:0000256" key="9">
    <source>
        <dbReference type="ARBA" id="ARBA00023136"/>
    </source>
</evidence>
<evidence type="ECO:0000256" key="6">
    <source>
        <dbReference type="ARBA" id="ARBA00022925"/>
    </source>
</evidence>
<dbReference type="SUPFAM" id="SSF81321">
    <property type="entry name" value="Family A G protein-coupled receptor-like"/>
    <property type="match status" value="1"/>
</dbReference>
<dbReference type="GO" id="GO:0005783">
    <property type="term" value="C:endoplasmic reticulum"/>
    <property type="evidence" value="ECO:0007669"/>
    <property type="project" value="TreeGrafter"/>
</dbReference>
<evidence type="ECO:0000256" key="7">
    <source>
        <dbReference type="ARBA" id="ARBA00022989"/>
    </source>
</evidence>
<dbReference type="EMBL" id="JAWHQM010000043">
    <property type="protein sequence ID" value="KAK5634666.1"/>
    <property type="molecule type" value="Genomic_DNA"/>
</dbReference>
<sequence>MSACYVRRGIKLHHNRNLREATLVKRRYHQISPKMMIPDNVFEEVMAPATHRPTRTHLPFPTVTPDIPKVYHQYSTDVGHKTLWVVCVLMGISSLAFYAMAMRVPVVGAHNRRQLTEDQQKRLFHIITAFITTTAFLSYYAMATGSGVNLHTTVIKETKLHVITEVVKRQVYWARYVDWSITTPLLLLDLSLLAGINGASILVLMFSDVVMILTGLFAALSHREAQGWGWYAFACLAYLNIVYQLGYKGRYAVANKDNKTTAFFGAISLFTLLLWTIYPIVWGIADGARIVNVDGEIIAYAVLDILAKPVFGFWLLLTHDSMSRTTPSIGGFWADGLSSEGTLRVSTDP</sequence>
<gene>
    <name evidence="12" type="ORF">RRF57_010379</name>
</gene>
<keyword evidence="13" id="KW-1185">Reference proteome</keyword>
<evidence type="ECO:0008006" key="14">
    <source>
        <dbReference type="Google" id="ProtNLM"/>
    </source>
</evidence>
<feature type="transmembrane region" description="Helical" evidence="11">
    <location>
        <begin position="297"/>
        <end position="317"/>
    </location>
</feature>
<reference evidence="12 13" key="1">
    <citation type="submission" date="2023-10" db="EMBL/GenBank/DDBJ databases">
        <title>Draft genome sequence of Xylaria bambusicola isolate GMP-LS, the root and basal stem rot pathogen of sugarcane in Indonesia.</title>
        <authorList>
            <person name="Selvaraj P."/>
            <person name="Muralishankar V."/>
            <person name="Muruganantham S."/>
            <person name="Sp S."/>
            <person name="Haryani S."/>
            <person name="Lau K.J.X."/>
            <person name="Naqvi N.I."/>
        </authorList>
    </citation>
    <scope>NUCLEOTIDE SEQUENCE [LARGE SCALE GENOMIC DNA]</scope>
    <source>
        <strain evidence="12">GMP-LS</strain>
    </source>
</reference>
<feature type="transmembrane region" description="Helical" evidence="11">
    <location>
        <begin position="228"/>
        <end position="249"/>
    </location>
</feature>
<dbReference type="InterPro" id="IPR018229">
    <property type="entry name" value="Rhodopsin_retinal_BS"/>
</dbReference>
<feature type="transmembrane region" description="Helical" evidence="11">
    <location>
        <begin position="83"/>
        <end position="102"/>
    </location>
</feature>
<dbReference type="PANTHER" id="PTHR28286:SF2">
    <property type="entry name" value="BACTERIORHODOPSIN _OPSIN, NOPA (EUROFUNG)"/>
    <property type="match status" value="1"/>
</dbReference>
<dbReference type="PRINTS" id="PR00251">
    <property type="entry name" value="BACTRLOPSIN"/>
</dbReference>
<accession>A0AAN7UX41</accession>
<feature type="transmembrane region" description="Helical" evidence="11">
    <location>
        <begin position="123"/>
        <end position="142"/>
    </location>
</feature>
<keyword evidence="4" id="KW-0716">Sensory transduction</keyword>
<dbReference type="SMART" id="SM01021">
    <property type="entry name" value="Bac_rhodopsin"/>
    <property type="match status" value="1"/>
</dbReference>
<dbReference type="GO" id="GO:0005886">
    <property type="term" value="C:plasma membrane"/>
    <property type="evidence" value="ECO:0007669"/>
    <property type="project" value="TreeGrafter"/>
</dbReference>
<evidence type="ECO:0000313" key="13">
    <source>
        <dbReference type="Proteomes" id="UP001305414"/>
    </source>
</evidence>
<comment type="caution">
    <text evidence="12">The sequence shown here is derived from an EMBL/GenBank/DDBJ whole genome shotgun (WGS) entry which is preliminary data.</text>
</comment>
<comment type="subcellular location">
    <subcellularLocation>
        <location evidence="1">Membrane</location>
        <topology evidence="1">Multi-pass membrane protein</topology>
    </subcellularLocation>
</comment>
<keyword evidence="10" id="KW-0675">Receptor</keyword>
<keyword evidence="8" id="KW-0157">Chromophore</keyword>
<dbReference type="PROSITE" id="PS00327">
    <property type="entry name" value="BACTERIAL_OPSIN_RET"/>
    <property type="match status" value="1"/>
</dbReference>
<dbReference type="GO" id="GO:0005216">
    <property type="term" value="F:monoatomic ion channel activity"/>
    <property type="evidence" value="ECO:0007669"/>
    <property type="project" value="InterPro"/>
</dbReference>
<keyword evidence="7 11" id="KW-1133">Transmembrane helix</keyword>
<dbReference type="PANTHER" id="PTHR28286">
    <property type="match status" value="1"/>
</dbReference>
<evidence type="ECO:0000256" key="3">
    <source>
        <dbReference type="ARBA" id="ARBA00022543"/>
    </source>
</evidence>
<evidence type="ECO:0000256" key="4">
    <source>
        <dbReference type="ARBA" id="ARBA00022606"/>
    </source>
</evidence>
<dbReference type="FunFam" id="1.20.1070.10:FF:000160">
    <property type="entry name" value="Related to Opsin-1"/>
    <property type="match status" value="1"/>
</dbReference>
<dbReference type="AlphaFoldDB" id="A0AAN7UX41"/>
<proteinExistence type="inferred from homology"/>
<comment type="similarity">
    <text evidence="2">Belongs to the archaeal/bacterial/fungal opsin family.</text>
</comment>
<name>A0AAN7UX41_9PEZI</name>
<dbReference type="GO" id="GO:0007602">
    <property type="term" value="P:phototransduction"/>
    <property type="evidence" value="ECO:0007669"/>
    <property type="project" value="UniProtKB-KW"/>
</dbReference>
<dbReference type="Pfam" id="PF01036">
    <property type="entry name" value="Bac_rhodopsin"/>
    <property type="match status" value="1"/>
</dbReference>
<evidence type="ECO:0000256" key="1">
    <source>
        <dbReference type="ARBA" id="ARBA00004141"/>
    </source>
</evidence>
<dbReference type="Gene3D" id="1.20.1070.10">
    <property type="entry name" value="Rhodopsin 7-helix transmembrane proteins"/>
    <property type="match status" value="1"/>
</dbReference>
<evidence type="ECO:0000256" key="8">
    <source>
        <dbReference type="ARBA" id="ARBA00022991"/>
    </source>
</evidence>
<feature type="transmembrane region" description="Helical" evidence="11">
    <location>
        <begin position="261"/>
        <end position="285"/>
    </location>
</feature>
<protein>
    <recommendedName>
        <fullName evidence="14">Opsin-1</fullName>
    </recommendedName>
</protein>
<dbReference type="PROSITE" id="PS00950">
    <property type="entry name" value="BACTERIAL_OPSIN_1"/>
    <property type="match status" value="1"/>
</dbReference>
<keyword evidence="5 11" id="KW-0812">Transmembrane</keyword>
<dbReference type="Proteomes" id="UP001305414">
    <property type="component" value="Unassembled WGS sequence"/>
</dbReference>
<dbReference type="CDD" id="cd15028">
    <property type="entry name" value="7tm_Opsin-1_euk"/>
    <property type="match status" value="1"/>
</dbReference>
<evidence type="ECO:0000256" key="5">
    <source>
        <dbReference type="ARBA" id="ARBA00022692"/>
    </source>
</evidence>
<dbReference type="GO" id="GO:0009881">
    <property type="term" value="F:photoreceptor activity"/>
    <property type="evidence" value="ECO:0007669"/>
    <property type="project" value="UniProtKB-KW"/>
</dbReference>
<evidence type="ECO:0000256" key="10">
    <source>
        <dbReference type="ARBA" id="ARBA00023170"/>
    </source>
</evidence>
<dbReference type="InterPro" id="IPR001425">
    <property type="entry name" value="Arc/bac/fun_rhodopsins"/>
</dbReference>
<keyword evidence="3" id="KW-0600">Photoreceptor protein</keyword>
<evidence type="ECO:0000256" key="2">
    <source>
        <dbReference type="ARBA" id="ARBA00008130"/>
    </source>
</evidence>
<keyword evidence="9 11" id="KW-0472">Membrane</keyword>
<evidence type="ECO:0000313" key="12">
    <source>
        <dbReference type="EMBL" id="KAK5634666.1"/>
    </source>
</evidence>
<evidence type="ECO:0000256" key="11">
    <source>
        <dbReference type="SAM" id="Phobius"/>
    </source>
</evidence>
<organism evidence="12 13">
    <name type="scientific">Xylaria bambusicola</name>
    <dbReference type="NCBI Taxonomy" id="326684"/>
    <lineage>
        <taxon>Eukaryota</taxon>
        <taxon>Fungi</taxon>
        <taxon>Dikarya</taxon>
        <taxon>Ascomycota</taxon>
        <taxon>Pezizomycotina</taxon>
        <taxon>Sordariomycetes</taxon>
        <taxon>Xylariomycetidae</taxon>
        <taxon>Xylariales</taxon>
        <taxon>Xylariaceae</taxon>
        <taxon>Xylaria</taxon>
    </lineage>
</organism>